<reference evidence="1" key="1">
    <citation type="submission" date="2018-05" db="EMBL/GenBank/DDBJ databases">
        <authorList>
            <person name="Lanie J.A."/>
            <person name="Ng W.-L."/>
            <person name="Kazmierczak K.M."/>
            <person name="Andrzejewski T.M."/>
            <person name="Davidsen T.M."/>
            <person name="Wayne K.J."/>
            <person name="Tettelin H."/>
            <person name="Glass J.I."/>
            <person name="Rusch D."/>
            <person name="Podicherti R."/>
            <person name="Tsui H.-C.T."/>
            <person name="Winkler M.E."/>
        </authorList>
    </citation>
    <scope>NUCLEOTIDE SEQUENCE</scope>
</reference>
<dbReference type="EMBL" id="UINC01078572">
    <property type="protein sequence ID" value="SVC19775.1"/>
    <property type="molecule type" value="Genomic_DNA"/>
</dbReference>
<organism evidence="1">
    <name type="scientific">marine metagenome</name>
    <dbReference type="NCBI Taxonomy" id="408172"/>
    <lineage>
        <taxon>unclassified sequences</taxon>
        <taxon>metagenomes</taxon>
        <taxon>ecological metagenomes</taxon>
    </lineage>
</organism>
<name>A0A382K7X5_9ZZZZ</name>
<evidence type="ECO:0000313" key="1">
    <source>
        <dbReference type="EMBL" id="SVC19775.1"/>
    </source>
</evidence>
<feature type="non-terminal residue" evidence="1">
    <location>
        <position position="41"/>
    </location>
</feature>
<sequence>MSEISFSTYEDQDSISFILTPPLTSLDTVYINLSNLTDLSG</sequence>
<dbReference type="AlphaFoldDB" id="A0A382K7X5"/>
<gene>
    <name evidence="1" type="ORF">METZ01_LOCUS272629</name>
</gene>
<accession>A0A382K7X5</accession>
<protein>
    <submittedName>
        <fullName evidence="1">Uncharacterized protein</fullName>
    </submittedName>
</protein>
<proteinExistence type="predicted"/>